<name>A0A8J2X493_9STRA</name>
<proteinExistence type="predicted"/>
<reference evidence="1" key="1">
    <citation type="submission" date="2021-11" db="EMBL/GenBank/DDBJ databases">
        <authorList>
            <consortium name="Genoscope - CEA"/>
            <person name="William W."/>
        </authorList>
    </citation>
    <scope>NUCLEOTIDE SEQUENCE</scope>
</reference>
<evidence type="ECO:0000313" key="2">
    <source>
        <dbReference type="Proteomes" id="UP000789595"/>
    </source>
</evidence>
<dbReference type="Proteomes" id="UP000789595">
    <property type="component" value="Unassembled WGS sequence"/>
</dbReference>
<evidence type="ECO:0000313" key="1">
    <source>
        <dbReference type="EMBL" id="CAH0378568.1"/>
    </source>
</evidence>
<sequence>MSLVRTSGHQLAHGAYTEKQQATSNVLKHSNIDAVEIAPLMNDWLQHALAGAYGASARHRFMIGAMAGSRAAAFASGMAIVHARRGFLTDAYVCDEARAAVDAYERVLAVAPPLEALIVWSFADLPPALAARRTYFLSGLEWLARCGFALLNRLIRQRRLIMDRATFMRLIAFLNADICQSRRNIIPGWCPEDDTRVRLVVVSCVNVVDFARGHPKHQLELAPLLTACFVETSKKEMVSTASDRFYKYPIHQHFLYCLLTHIGCCVPDAELPQVRLQFGEACRSIRPMHHNWGFETAEAGGSAGSWYGIHSSVVAPPDDIARALRTHGPNHLLDLTDKATVKLVLAAHQRGTPCGATQIARLLRSRDDYETPAVPRV</sequence>
<accession>A0A8J2X493</accession>
<keyword evidence="2" id="KW-1185">Reference proteome</keyword>
<organism evidence="1 2">
    <name type="scientific">Pelagomonas calceolata</name>
    <dbReference type="NCBI Taxonomy" id="35677"/>
    <lineage>
        <taxon>Eukaryota</taxon>
        <taxon>Sar</taxon>
        <taxon>Stramenopiles</taxon>
        <taxon>Ochrophyta</taxon>
        <taxon>Pelagophyceae</taxon>
        <taxon>Pelagomonadales</taxon>
        <taxon>Pelagomonadaceae</taxon>
        <taxon>Pelagomonas</taxon>
    </lineage>
</organism>
<gene>
    <name evidence="1" type="ORF">PECAL_6P01550</name>
</gene>
<dbReference type="AlphaFoldDB" id="A0A8J2X493"/>
<protein>
    <submittedName>
        <fullName evidence="1">Uncharacterized protein</fullName>
    </submittedName>
</protein>
<comment type="caution">
    <text evidence="1">The sequence shown here is derived from an EMBL/GenBank/DDBJ whole genome shotgun (WGS) entry which is preliminary data.</text>
</comment>
<dbReference type="EMBL" id="CAKKNE010000006">
    <property type="protein sequence ID" value="CAH0378568.1"/>
    <property type="molecule type" value="Genomic_DNA"/>
</dbReference>